<keyword evidence="3" id="KW-0472">Membrane</keyword>
<organism evidence="5 6">
    <name type="scientific">Fragilariopsis cylindrus CCMP1102</name>
    <dbReference type="NCBI Taxonomy" id="635003"/>
    <lineage>
        <taxon>Eukaryota</taxon>
        <taxon>Sar</taxon>
        <taxon>Stramenopiles</taxon>
        <taxon>Ochrophyta</taxon>
        <taxon>Bacillariophyta</taxon>
        <taxon>Bacillariophyceae</taxon>
        <taxon>Bacillariophycidae</taxon>
        <taxon>Bacillariales</taxon>
        <taxon>Bacillariaceae</taxon>
        <taxon>Fragilariopsis</taxon>
    </lineage>
</organism>
<dbReference type="PANTHER" id="PTHR24221:SF620">
    <property type="entry name" value="ABC TRANSMEMBRANE TYPE-1 DOMAIN-CONTAINING PROTEIN"/>
    <property type="match status" value="1"/>
</dbReference>
<evidence type="ECO:0000259" key="4">
    <source>
        <dbReference type="PROSITE" id="PS50893"/>
    </source>
</evidence>
<keyword evidence="5" id="KW-0378">Hydrolase</keyword>
<dbReference type="PROSITE" id="PS50893">
    <property type="entry name" value="ABC_TRANSPORTER_2"/>
    <property type="match status" value="1"/>
</dbReference>
<dbReference type="InterPro" id="IPR017871">
    <property type="entry name" value="ABC_transporter-like_CS"/>
</dbReference>
<dbReference type="GO" id="GO:0042626">
    <property type="term" value="F:ATPase-coupled transmembrane transporter activity"/>
    <property type="evidence" value="ECO:0007669"/>
    <property type="project" value="TreeGrafter"/>
</dbReference>
<dbReference type="InterPro" id="IPR003439">
    <property type="entry name" value="ABC_transporter-like_ATP-bd"/>
</dbReference>
<protein>
    <submittedName>
        <fullName evidence="5">p-loop containing nucleoside triphosphate hydrolase protein</fullName>
    </submittedName>
</protein>
<evidence type="ECO:0000256" key="1">
    <source>
        <dbReference type="ARBA" id="ARBA00022741"/>
    </source>
</evidence>
<evidence type="ECO:0000256" key="3">
    <source>
        <dbReference type="SAM" id="Phobius"/>
    </source>
</evidence>
<proteinExistence type="predicted"/>
<keyword evidence="3" id="KW-0812">Transmembrane</keyword>
<dbReference type="AlphaFoldDB" id="A0A1E7FVG9"/>
<dbReference type="GO" id="GO:0016887">
    <property type="term" value="F:ATP hydrolysis activity"/>
    <property type="evidence" value="ECO:0007669"/>
    <property type="project" value="InterPro"/>
</dbReference>
<feature type="transmembrane region" description="Helical" evidence="3">
    <location>
        <begin position="12"/>
        <end position="32"/>
    </location>
</feature>
<dbReference type="KEGG" id="fcy:FRACYDRAFT_204910"/>
<evidence type="ECO:0000256" key="2">
    <source>
        <dbReference type="ARBA" id="ARBA00022840"/>
    </source>
</evidence>
<dbReference type="Gene3D" id="3.40.50.300">
    <property type="entry name" value="P-loop containing nucleotide triphosphate hydrolases"/>
    <property type="match status" value="1"/>
</dbReference>
<name>A0A1E7FVG9_9STRA</name>
<dbReference type="PANTHER" id="PTHR24221">
    <property type="entry name" value="ATP-BINDING CASSETTE SUB-FAMILY B"/>
    <property type="match status" value="1"/>
</dbReference>
<keyword evidence="1" id="KW-0547">Nucleotide-binding</keyword>
<dbReference type="InParanoid" id="A0A1E7FVG9"/>
<gene>
    <name evidence="5" type="ORF">FRACYDRAFT_204910</name>
</gene>
<dbReference type="InterPro" id="IPR039421">
    <property type="entry name" value="Type_1_exporter"/>
</dbReference>
<evidence type="ECO:0000313" key="6">
    <source>
        <dbReference type="Proteomes" id="UP000095751"/>
    </source>
</evidence>
<accession>A0A1E7FVG9</accession>
<dbReference type="InterPro" id="IPR027417">
    <property type="entry name" value="P-loop_NTPase"/>
</dbReference>
<dbReference type="SUPFAM" id="SSF52540">
    <property type="entry name" value="P-loop containing nucleoside triphosphate hydrolases"/>
    <property type="match status" value="1"/>
</dbReference>
<keyword evidence="3" id="KW-1133">Transmembrane helix</keyword>
<dbReference type="EMBL" id="KV784353">
    <property type="protein sequence ID" value="OEU21833.1"/>
    <property type="molecule type" value="Genomic_DNA"/>
</dbReference>
<evidence type="ECO:0000313" key="5">
    <source>
        <dbReference type="EMBL" id="OEU21833.1"/>
    </source>
</evidence>
<dbReference type="Pfam" id="PF00005">
    <property type="entry name" value="ABC_tran"/>
    <property type="match status" value="1"/>
</dbReference>
<dbReference type="GO" id="GO:0005524">
    <property type="term" value="F:ATP binding"/>
    <property type="evidence" value="ECO:0007669"/>
    <property type="project" value="UniProtKB-KW"/>
</dbReference>
<sequence>MKVSSTFLLSSGLYSLFQLLPFLIFTLLYTFGHNWRCFTIDTDKQGVIFRYKGSPVEVLKGINLSFKRGTYNVLCGLSGSGKTTLINLLIRNLQPNEGSILWDRTEIFGASLRSYRQHVSVMFQKTMILEGTIRENILFGSPDNNDGAVFEAATMAEIADIISMLPDGYDTVLGGDSRINMSGGQLQRICLARVLYRKPSVLLLDEATSALDPETAASIVKTIVRLRDSEQLTIVSISHSTFTSKDADQIVVLDHGTIAEHGTYHELIQIDDGIFSSMVQAGSSTDIDGKNNERSNSTVPLLDRDHFLQKCKSERHVNEALIHLDGH</sequence>
<dbReference type="InterPro" id="IPR003593">
    <property type="entry name" value="AAA+_ATPase"/>
</dbReference>
<dbReference type="GO" id="GO:0016020">
    <property type="term" value="C:membrane"/>
    <property type="evidence" value="ECO:0007669"/>
    <property type="project" value="TreeGrafter"/>
</dbReference>
<dbReference type="Proteomes" id="UP000095751">
    <property type="component" value="Unassembled WGS sequence"/>
</dbReference>
<dbReference type="SMART" id="SM00382">
    <property type="entry name" value="AAA"/>
    <property type="match status" value="1"/>
</dbReference>
<dbReference type="OrthoDB" id="45731at2759"/>
<dbReference type="PROSITE" id="PS00211">
    <property type="entry name" value="ABC_TRANSPORTER_1"/>
    <property type="match status" value="1"/>
</dbReference>
<feature type="domain" description="ABC transporter" evidence="4">
    <location>
        <begin position="42"/>
        <end position="280"/>
    </location>
</feature>
<reference evidence="5 6" key="1">
    <citation type="submission" date="2016-09" db="EMBL/GenBank/DDBJ databases">
        <title>Extensive genetic diversity and differential bi-allelic expression allows diatom success in the polar Southern Ocean.</title>
        <authorList>
            <consortium name="DOE Joint Genome Institute"/>
            <person name="Mock T."/>
            <person name="Otillar R.P."/>
            <person name="Strauss J."/>
            <person name="Dupont C."/>
            <person name="Frickenhaus S."/>
            <person name="Maumus F."/>
            <person name="Mcmullan M."/>
            <person name="Sanges R."/>
            <person name="Schmutz J."/>
            <person name="Toseland A."/>
            <person name="Valas R."/>
            <person name="Veluchamy A."/>
            <person name="Ward B.J."/>
            <person name="Allen A."/>
            <person name="Barry K."/>
            <person name="Falciatore A."/>
            <person name="Ferrante M."/>
            <person name="Fortunato A.E."/>
            <person name="Gloeckner G."/>
            <person name="Gruber A."/>
            <person name="Hipkin R."/>
            <person name="Janech M."/>
            <person name="Kroth P."/>
            <person name="Leese F."/>
            <person name="Lindquist E."/>
            <person name="Lyon B.R."/>
            <person name="Martin J."/>
            <person name="Mayer C."/>
            <person name="Parker M."/>
            <person name="Quesneville H."/>
            <person name="Raymond J."/>
            <person name="Uhlig C."/>
            <person name="Valentin K.U."/>
            <person name="Worden A.Z."/>
            <person name="Armbrust E.V."/>
            <person name="Bowler C."/>
            <person name="Green B."/>
            <person name="Moulton V."/>
            <person name="Van Oosterhout C."/>
            <person name="Grigoriev I."/>
        </authorList>
    </citation>
    <scope>NUCLEOTIDE SEQUENCE [LARGE SCALE GENOMIC DNA]</scope>
    <source>
        <strain evidence="5 6">CCMP1102</strain>
    </source>
</reference>
<keyword evidence="6" id="KW-1185">Reference proteome</keyword>
<keyword evidence="2" id="KW-0067">ATP-binding</keyword>